<dbReference type="InterPro" id="IPR027304">
    <property type="entry name" value="Trigger_fact/SurA_dom_sf"/>
</dbReference>
<feature type="domain" description="PpiC" evidence="8">
    <location>
        <begin position="284"/>
        <end position="383"/>
    </location>
</feature>
<keyword evidence="2 7" id="KW-0677">Repeat</keyword>
<sequence length="428" mass="49159" precursor="true">MMKWKLLILGVLLVPEIVFSAPKVLDRIAAIVDHSIILDSDVIGVIRSIKIQAQKSGKNLPHVNILYSQVLEKLIMDALLLQKAEESGIYVSEEQLEEAILNIAKNNKLNITQLHSYVAEQGLNYVTYREQVRQDMIIGAFSNSEVRHRLSIPPQEVDSLATQISLQKRSKVNFNLTSIFLPLPTYPTQEQLINQKKIIQQLIQNINNGLDLHKIHTLKFNTLQSIKKMDMGWKKMQELPSLFSQSLAFSHKGDIIGPINSSTGCYILKVNDIRGDDNESESLVTELYADHILLKPSVMMSNAEAKEKLLHAAMNVNSQRSFNKIAEKFSQEFGTLCNTNDLGWVSVEKFDAEYRDILKNLKIGQISQPVHSVFGWHLMHILNMRITDKNYEMQKEQAYRLLFNRKFYQEMENWMQDERNSAYVKIIT</sequence>
<dbReference type="Gene3D" id="1.10.4030.10">
    <property type="entry name" value="Porin chaperone SurA, peptide-binding domain"/>
    <property type="match status" value="2"/>
</dbReference>
<dbReference type="GO" id="GO:0042277">
    <property type="term" value="F:peptide binding"/>
    <property type="evidence" value="ECO:0007669"/>
    <property type="project" value="InterPro"/>
</dbReference>
<dbReference type="GO" id="GO:0050821">
    <property type="term" value="P:protein stabilization"/>
    <property type="evidence" value="ECO:0007669"/>
    <property type="project" value="InterPro"/>
</dbReference>
<keyword evidence="5 7" id="KW-0143">Chaperone</keyword>
<dbReference type="NCBIfam" id="NF008038">
    <property type="entry name" value="PRK10770.1"/>
    <property type="match status" value="1"/>
</dbReference>
<dbReference type="EC" id="5.2.1.8" evidence="7"/>
<evidence type="ECO:0000256" key="1">
    <source>
        <dbReference type="ARBA" id="ARBA00022729"/>
    </source>
</evidence>
<evidence type="ECO:0000313" key="9">
    <source>
        <dbReference type="EMBL" id="VFP80722.1"/>
    </source>
</evidence>
<dbReference type="InterPro" id="IPR015391">
    <property type="entry name" value="SurA_N"/>
</dbReference>
<name>A0A451D4R4_9GAMM</name>
<dbReference type="Pfam" id="PF00639">
    <property type="entry name" value="Rotamase"/>
    <property type="match status" value="1"/>
</dbReference>
<evidence type="ECO:0000256" key="5">
    <source>
        <dbReference type="ARBA" id="ARBA00023186"/>
    </source>
</evidence>
<dbReference type="GO" id="GO:0030288">
    <property type="term" value="C:outer membrane-bounded periplasmic space"/>
    <property type="evidence" value="ECO:0007669"/>
    <property type="project" value="InterPro"/>
</dbReference>
<dbReference type="HAMAP" id="MF_01183">
    <property type="entry name" value="Chaperone_SurA"/>
    <property type="match status" value="1"/>
</dbReference>
<dbReference type="PANTHER" id="PTHR47637:SF1">
    <property type="entry name" value="CHAPERONE SURA"/>
    <property type="match status" value="1"/>
</dbReference>
<dbReference type="SUPFAM" id="SSF54534">
    <property type="entry name" value="FKBP-like"/>
    <property type="match status" value="2"/>
</dbReference>
<keyword evidence="4 7" id="KW-0697">Rotamase</keyword>
<comment type="function">
    <text evidence="7">Chaperone involved in the correct folding and assembly of outer membrane proteins. Recognizes specific patterns of aromatic residues and the orientation of their side chains, which are found more frequently in integral outer membrane proteins. May act in both early periplasmic and late outer membrane-associated steps of protein maturation.</text>
</comment>
<dbReference type="InterPro" id="IPR050280">
    <property type="entry name" value="OMP_Chaperone_SurA"/>
</dbReference>
<keyword evidence="1 7" id="KW-0732">Signal</keyword>
<dbReference type="Proteomes" id="UP000294338">
    <property type="component" value="Chromosome 1"/>
</dbReference>
<dbReference type="PANTHER" id="PTHR47637">
    <property type="entry name" value="CHAPERONE SURA"/>
    <property type="match status" value="1"/>
</dbReference>
<evidence type="ECO:0000256" key="3">
    <source>
        <dbReference type="ARBA" id="ARBA00022764"/>
    </source>
</evidence>
<reference evidence="9 10" key="1">
    <citation type="submission" date="2019-02" db="EMBL/GenBank/DDBJ databases">
        <authorList>
            <person name="Manzano-Marin A."/>
            <person name="Manzano-Marin A."/>
        </authorList>
    </citation>
    <scope>NUCLEOTIDE SEQUENCE [LARGE SCALE GENOMIC DNA]</scope>
    <source>
        <strain evidence="9 10">ErCisplendens/pseudotsugae</strain>
    </source>
</reference>
<dbReference type="Gene3D" id="3.10.50.40">
    <property type="match status" value="2"/>
</dbReference>
<dbReference type="SUPFAM" id="SSF109998">
    <property type="entry name" value="Triger factor/SurA peptide-binding domain-like"/>
    <property type="match status" value="1"/>
</dbReference>
<accession>A0A451D4R4</accession>
<proteinExistence type="inferred from homology"/>
<dbReference type="Pfam" id="PF09312">
    <property type="entry name" value="SurA_N"/>
    <property type="match status" value="1"/>
</dbReference>
<organism evidence="9 10">
    <name type="scientific">Candidatus Erwinia haradaeae</name>
    <dbReference type="NCBI Taxonomy" id="1922217"/>
    <lineage>
        <taxon>Bacteria</taxon>
        <taxon>Pseudomonadati</taxon>
        <taxon>Pseudomonadota</taxon>
        <taxon>Gammaproteobacteria</taxon>
        <taxon>Enterobacterales</taxon>
        <taxon>Erwiniaceae</taxon>
        <taxon>Erwinia</taxon>
    </lineage>
</organism>
<dbReference type="InterPro" id="IPR000297">
    <property type="entry name" value="PPIase_PpiC"/>
</dbReference>
<evidence type="ECO:0000256" key="4">
    <source>
        <dbReference type="ARBA" id="ARBA00023110"/>
    </source>
</evidence>
<comment type="domain">
    <text evidence="7">The PPIase activity resides only in the second parvulin domain. The N-terminal region and the C-terminal tail are necessary and sufficient for the chaperone activity of SurA. The PPIase activity is dispensable for SurA to function as a chaperone. The N-terminal region and the C-terminal tail are also required for porin recognition.</text>
</comment>
<evidence type="ECO:0000256" key="6">
    <source>
        <dbReference type="ARBA" id="ARBA00023235"/>
    </source>
</evidence>
<keyword evidence="3 7" id="KW-0574">Periplasm</keyword>
<dbReference type="GO" id="GO:0003755">
    <property type="term" value="F:peptidyl-prolyl cis-trans isomerase activity"/>
    <property type="evidence" value="ECO:0007669"/>
    <property type="project" value="UniProtKB-UniRule"/>
</dbReference>
<comment type="catalytic activity">
    <reaction evidence="7">
        <text>[protein]-peptidylproline (omega=180) = [protein]-peptidylproline (omega=0)</text>
        <dbReference type="Rhea" id="RHEA:16237"/>
        <dbReference type="Rhea" id="RHEA-COMP:10747"/>
        <dbReference type="Rhea" id="RHEA-COMP:10748"/>
        <dbReference type="ChEBI" id="CHEBI:83833"/>
        <dbReference type="ChEBI" id="CHEBI:83834"/>
        <dbReference type="EC" id="5.2.1.8"/>
    </reaction>
</comment>
<dbReference type="InterPro" id="IPR046357">
    <property type="entry name" value="PPIase_dom_sf"/>
</dbReference>
<evidence type="ECO:0000313" key="10">
    <source>
        <dbReference type="Proteomes" id="UP000294338"/>
    </source>
</evidence>
<dbReference type="EMBL" id="LR217705">
    <property type="protein sequence ID" value="VFP80722.1"/>
    <property type="molecule type" value="Genomic_DNA"/>
</dbReference>
<gene>
    <name evidence="7 9" type="primary">surA</name>
    <name evidence="9" type="ORF">ERCISPPS3390_608</name>
</gene>
<keyword evidence="6 7" id="KW-0413">Isomerase</keyword>
<dbReference type="GO" id="GO:0051082">
    <property type="term" value="F:unfolded protein binding"/>
    <property type="evidence" value="ECO:0007669"/>
    <property type="project" value="UniProtKB-UniRule"/>
</dbReference>
<dbReference type="InterPro" id="IPR023034">
    <property type="entry name" value="PPIase_SurA"/>
</dbReference>
<evidence type="ECO:0000259" key="8">
    <source>
        <dbReference type="PROSITE" id="PS50198"/>
    </source>
</evidence>
<dbReference type="GO" id="GO:0006457">
    <property type="term" value="P:protein folding"/>
    <property type="evidence" value="ECO:0007669"/>
    <property type="project" value="UniProtKB-UniRule"/>
</dbReference>
<protein>
    <recommendedName>
        <fullName evidence="7">Chaperone SurA</fullName>
    </recommendedName>
    <alternativeName>
        <fullName evidence="7">Peptidyl-prolyl cis-trans isomerase SurA</fullName>
        <shortName evidence="7">PPIase SurA</shortName>
        <ecNumber evidence="7">5.2.1.8</ecNumber>
    </alternativeName>
    <alternativeName>
        <fullName evidence="7">Rotamase SurA</fullName>
    </alternativeName>
</protein>
<feature type="domain" description="PpiC" evidence="8">
    <location>
        <begin position="171"/>
        <end position="272"/>
    </location>
</feature>
<dbReference type="GO" id="GO:0043165">
    <property type="term" value="P:Gram-negative-bacterium-type cell outer membrane assembly"/>
    <property type="evidence" value="ECO:0007669"/>
    <property type="project" value="InterPro"/>
</dbReference>
<dbReference type="PROSITE" id="PS50198">
    <property type="entry name" value="PPIC_PPIASE_2"/>
    <property type="match status" value="2"/>
</dbReference>
<evidence type="ECO:0000256" key="2">
    <source>
        <dbReference type="ARBA" id="ARBA00022737"/>
    </source>
</evidence>
<evidence type="ECO:0000256" key="7">
    <source>
        <dbReference type="HAMAP-Rule" id="MF_01183"/>
    </source>
</evidence>
<dbReference type="AlphaFoldDB" id="A0A451D4R4"/>
<comment type="subcellular location">
    <subcellularLocation>
        <location evidence="7">Periplasm</location>
    </subcellularLocation>
    <text evidence="7">Is capable of associating with the outer membrane.</text>
</comment>